<dbReference type="InterPro" id="IPR018394">
    <property type="entry name" value="DNA_photolyase_1_CS_C"/>
</dbReference>
<evidence type="ECO:0000313" key="9">
    <source>
        <dbReference type="EMBL" id="AOZ73366.1"/>
    </source>
</evidence>
<dbReference type="GO" id="GO:0009416">
    <property type="term" value="P:response to light stimulus"/>
    <property type="evidence" value="ECO:0007669"/>
    <property type="project" value="TreeGrafter"/>
</dbReference>
<keyword evidence="3 6" id="KW-0157">Chromophore</keyword>
<evidence type="ECO:0000256" key="2">
    <source>
        <dbReference type="ARBA" id="ARBA00022827"/>
    </source>
</evidence>
<feature type="domain" description="Photolyase/cryptochrome alpha/beta" evidence="8">
    <location>
        <begin position="2"/>
        <end position="138"/>
    </location>
</feature>
<dbReference type="Pfam" id="PF00875">
    <property type="entry name" value="DNA_photolyase"/>
    <property type="match status" value="1"/>
</dbReference>
<dbReference type="Pfam" id="PF03441">
    <property type="entry name" value="FAD_binding_7"/>
    <property type="match status" value="1"/>
</dbReference>
<dbReference type="PANTHER" id="PTHR11455">
    <property type="entry name" value="CRYPTOCHROME"/>
    <property type="match status" value="1"/>
</dbReference>
<dbReference type="PROSITE" id="PS51645">
    <property type="entry name" value="PHR_CRY_ALPHA_BETA"/>
    <property type="match status" value="1"/>
</dbReference>
<sequence length="542" mass="61289">MSTSILWFRRDLRTGDHPALAAAATWAQHGSTPNGQNEQAEVLPVFIFDPAQCHLHGRWRYHALINGLQELNRTLDGRLLVLWEDPVTAISRLAKTIGANSVHVTDDYTPYAQDLYERVEDALDQQNLPLVRTGDPYLIPPGTITTQDGGNYKVFTAFSKRWFALPHPGPMPTKVRNGKIEAKIGRSIAKTVDIDQVPAGGLKVTAILKDPSEISGFESQTVNLDKCTGAVPEVWTTHIGEKQAKVRLEEFLTGPAGVNYDTDRDRMDRDGTSRLSTQLAYGTIHPRTILAELAQADLPEKASERYATEIAWREFYGDFLYCQPDSAWENVNPGFARFDWDDDQEKFEKWCQGQTGYPVVDAAMHQLVESGWMHNRARMVVASFLTKHLLLPWQWGAKFFLHHLVDAEFASNQHGWQWTAGTGTDASPYFRVFNPYLQGAKFDPEAIYIRAWNPALQSLLERSENESESKTLPGLEIPENKPHKVAYPRPLKAGKTIWLKELDAKTAKKLHEKPGQADYPEPIVDHKTAREEALRRYHARND</sequence>
<evidence type="ECO:0000313" key="10">
    <source>
        <dbReference type="Proteomes" id="UP000176288"/>
    </source>
</evidence>
<dbReference type="RefSeq" id="WP_071164829.1">
    <property type="nucleotide sequence ID" value="NZ_CP017812.1"/>
</dbReference>
<gene>
    <name evidence="9" type="ORF">BK816_08855</name>
</gene>
<comment type="similarity">
    <text evidence="6">Belongs to the DNA photolyase family.</text>
</comment>
<evidence type="ECO:0000256" key="5">
    <source>
        <dbReference type="PIRSR" id="PIRSR602081-2"/>
    </source>
</evidence>
<feature type="binding site" evidence="4">
    <location>
        <position position="306"/>
    </location>
    <ligand>
        <name>FAD</name>
        <dbReference type="ChEBI" id="CHEBI:57692"/>
    </ligand>
</feature>
<dbReference type="GO" id="GO:0006139">
    <property type="term" value="P:nucleobase-containing compound metabolic process"/>
    <property type="evidence" value="ECO:0007669"/>
    <property type="project" value="UniProtKB-ARBA"/>
</dbReference>
<dbReference type="InterPro" id="IPR002081">
    <property type="entry name" value="Cryptochrome/DNA_photolyase_1"/>
</dbReference>
<dbReference type="Gene3D" id="3.40.50.620">
    <property type="entry name" value="HUPs"/>
    <property type="match status" value="1"/>
</dbReference>
<dbReference type="InterPro" id="IPR014729">
    <property type="entry name" value="Rossmann-like_a/b/a_fold"/>
</dbReference>
<dbReference type="GO" id="GO:0003677">
    <property type="term" value="F:DNA binding"/>
    <property type="evidence" value="ECO:0007669"/>
    <property type="project" value="TreeGrafter"/>
</dbReference>
<feature type="binding site" evidence="4">
    <location>
        <begin position="272"/>
        <end position="276"/>
    </location>
    <ligand>
        <name>FAD</name>
        <dbReference type="ChEBI" id="CHEBI:57692"/>
    </ligand>
</feature>
<keyword evidence="10" id="KW-1185">Reference proteome</keyword>
<dbReference type="Gene3D" id="1.25.40.80">
    <property type="match status" value="1"/>
</dbReference>
<dbReference type="SUPFAM" id="SSF48173">
    <property type="entry name" value="Cryptochrome/photolyase FAD-binding domain"/>
    <property type="match status" value="1"/>
</dbReference>
<evidence type="ECO:0000259" key="8">
    <source>
        <dbReference type="PROSITE" id="PS51645"/>
    </source>
</evidence>
<dbReference type="PRINTS" id="PR00147">
    <property type="entry name" value="DNAPHOTLYASE"/>
</dbReference>
<dbReference type="KEGG" id="avu:BK816_08855"/>
<evidence type="ECO:0000256" key="4">
    <source>
        <dbReference type="PIRSR" id="PIRSR602081-1"/>
    </source>
</evidence>
<keyword evidence="2 4" id="KW-0274">FAD</keyword>
<evidence type="ECO:0000256" key="3">
    <source>
        <dbReference type="ARBA" id="ARBA00022991"/>
    </source>
</evidence>
<evidence type="ECO:0000256" key="7">
    <source>
        <dbReference type="SAM" id="MobiDB-lite"/>
    </source>
</evidence>
<protein>
    <recommendedName>
        <fullName evidence="8">Photolyase/cryptochrome alpha/beta domain-containing protein</fullName>
    </recommendedName>
</protein>
<feature type="binding site" evidence="4">
    <location>
        <position position="260"/>
    </location>
    <ligand>
        <name>FAD</name>
        <dbReference type="ChEBI" id="CHEBI:57692"/>
    </ligand>
</feature>
<organism evidence="9 10">
    <name type="scientific">Boudabousia tangfeifanii</name>
    <dbReference type="NCBI Taxonomy" id="1912795"/>
    <lineage>
        <taxon>Bacteria</taxon>
        <taxon>Bacillati</taxon>
        <taxon>Actinomycetota</taxon>
        <taxon>Actinomycetes</taxon>
        <taxon>Actinomycetales</taxon>
        <taxon>Actinomycetaceae</taxon>
        <taxon>Boudabousia</taxon>
    </lineage>
</organism>
<dbReference type="InterPro" id="IPR036155">
    <property type="entry name" value="Crypto/Photolyase_N_sf"/>
</dbReference>
<dbReference type="InterPro" id="IPR005101">
    <property type="entry name" value="Cryptochr/Photolyase_FAD-bd"/>
</dbReference>
<dbReference type="PANTHER" id="PTHR11455:SF9">
    <property type="entry name" value="CRYPTOCHROME CIRCADIAN CLOCK 5 ISOFORM X1"/>
    <property type="match status" value="1"/>
</dbReference>
<dbReference type="OrthoDB" id="9772484at2"/>
<dbReference type="GO" id="GO:0071949">
    <property type="term" value="F:FAD binding"/>
    <property type="evidence" value="ECO:0007669"/>
    <property type="project" value="TreeGrafter"/>
</dbReference>
<evidence type="ECO:0000256" key="1">
    <source>
        <dbReference type="ARBA" id="ARBA00022630"/>
    </source>
</evidence>
<feature type="site" description="Electron transfer via tryptophanyl radical" evidence="5">
    <location>
        <position position="393"/>
    </location>
</feature>
<proteinExistence type="inferred from homology"/>
<dbReference type="InterPro" id="IPR036134">
    <property type="entry name" value="Crypto/Photolyase_FAD-like_sf"/>
</dbReference>
<feature type="binding site" evidence="4">
    <location>
        <begin position="309"/>
        <end position="316"/>
    </location>
    <ligand>
        <name>FAD</name>
        <dbReference type="ChEBI" id="CHEBI:57692"/>
    </ligand>
</feature>
<feature type="site" description="Electron transfer via tryptophanyl radical" evidence="5">
    <location>
        <position position="340"/>
    </location>
</feature>
<dbReference type="PROSITE" id="PS00691">
    <property type="entry name" value="DNA_PHOTOLYASES_1_2"/>
    <property type="match status" value="1"/>
</dbReference>
<name>A0A1D9MM41_9ACTO</name>
<reference evidence="9 10" key="1">
    <citation type="submission" date="2016-10" db="EMBL/GenBank/DDBJ databases">
        <title>Actinomyces aegypiusis sp. nov., isolated from the Aegypius monachus in Qinghai Tibet Plateau China.</title>
        <authorList>
            <person name="Wang Y."/>
        </authorList>
    </citation>
    <scope>NUCLEOTIDE SEQUENCE [LARGE SCALE GENOMIC DNA]</scope>
    <source>
        <strain evidence="9 10">VUL4_3</strain>
    </source>
</reference>
<dbReference type="InterPro" id="IPR006050">
    <property type="entry name" value="DNA_photolyase_N"/>
</dbReference>
<dbReference type="Proteomes" id="UP000176288">
    <property type="component" value="Chromosome"/>
</dbReference>
<dbReference type="GO" id="GO:0003904">
    <property type="term" value="F:deoxyribodipyrimidine photo-lyase activity"/>
    <property type="evidence" value="ECO:0007669"/>
    <property type="project" value="TreeGrafter"/>
</dbReference>
<dbReference type="STRING" id="1912795.BK816_08855"/>
<dbReference type="SUPFAM" id="SSF52425">
    <property type="entry name" value="Cryptochrome/photolyase, N-terminal domain"/>
    <property type="match status" value="1"/>
</dbReference>
<dbReference type="GO" id="GO:0006950">
    <property type="term" value="P:response to stress"/>
    <property type="evidence" value="ECO:0007669"/>
    <property type="project" value="UniProtKB-ARBA"/>
</dbReference>
<feature type="site" description="Electron transfer via tryptophanyl radical" evidence="5">
    <location>
        <position position="416"/>
    </location>
</feature>
<evidence type="ECO:0000256" key="6">
    <source>
        <dbReference type="RuleBase" id="RU004182"/>
    </source>
</evidence>
<accession>A0A1D9MM41</accession>
<keyword evidence="1 4" id="KW-0285">Flavoprotein</keyword>
<feature type="region of interest" description="Disordered" evidence="7">
    <location>
        <begin position="463"/>
        <end position="483"/>
    </location>
</feature>
<dbReference type="Gene3D" id="1.10.579.10">
    <property type="entry name" value="DNA Cyclobutane Dipyrimidine Photolyase, subunit A, domain 3"/>
    <property type="match status" value="1"/>
</dbReference>
<dbReference type="AlphaFoldDB" id="A0A1D9MM41"/>
<comment type="cofactor">
    <cofactor evidence="4">
        <name>FAD</name>
        <dbReference type="ChEBI" id="CHEBI:57692"/>
    </cofactor>
    <text evidence="4">Binds 1 FAD per subunit.</text>
</comment>
<dbReference type="EMBL" id="CP017812">
    <property type="protein sequence ID" value="AOZ73366.1"/>
    <property type="molecule type" value="Genomic_DNA"/>
</dbReference>